<keyword evidence="2" id="KW-0808">Transferase</keyword>
<evidence type="ECO:0000259" key="9">
    <source>
        <dbReference type="Pfam" id="PF00156"/>
    </source>
</evidence>
<feature type="domain" description="Phosphoribosyltransferase" evidence="9">
    <location>
        <begin position="211"/>
        <end position="309"/>
    </location>
</feature>
<dbReference type="RefSeq" id="WP_178039076.1">
    <property type="nucleotide sequence ID" value="NZ_JBBMFE010000005.1"/>
</dbReference>
<dbReference type="PANTHER" id="PTHR10210">
    <property type="entry name" value="RIBOSE-PHOSPHATE DIPHOSPHOKINASE FAMILY MEMBER"/>
    <property type="match status" value="1"/>
</dbReference>
<dbReference type="NCBIfam" id="TIGR01251">
    <property type="entry name" value="ribP_PPkin"/>
    <property type="match status" value="1"/>
</dbReference>
<dbReference type="InterPro" id="IPR000836">
    <property type="entry name" value="PRTase_dom"/>
</dbReference>
<dbReference type="Pfam" id="PF13793">
    <property type="entry name" value="Pribosyltran_N"/>
    <property type="match status" value="1"/>
</dbReference>
<feature type="domain" description="Ribose-phosphate pyrophosphokinase N-terminal" evidence="10">
    <location>
        <begin position="20"/>
        <end position="168"/>
    </location>
</feature>
<keyword evidence="6" id="KW-0067">ATP-binding</keyword>
<dbReference type="Gene3D" id="3.40.50.2020">
    <property type="match status" value="2"/>
</dbReference>
<accession>A0ABV1FFW6</accession>
<comment type="similarity">
    <text evidence="8">Belongs to the ribose-phosphate pyrophosphokinase family.</text>
</comment>
<dbReference type="EC" id="2.7.6.1" evidence="1"/>
<evidence type="ECO:0000313" key="11">
    <source>
        <dbReference type="EMBL" id="MEQ2472248.1"/>
    </source>
</evidence>
<evidence type="ECO:0000313" key="12">
    <source>
        <dbReference type="Proteomes" id="UP001438008"/>
    </source>
</evidence>
<dbReference type="InterPro" id="IPR029057">
    <property type="entry name" value="PRTase-like"/>
</dbReference>
<dbReference type="NCBIfam" id="NF005299">
    <property type="entry name" value="PRK06827.1"/>
    <property type="match status" value="1"/>
</dbReference>
<dbReference type="Proteomes" id="UP001438008">
    <property type="component" value="Unassembled WGS sequence"/>
</dbReference>
<evidence type="ECO:0000256" key="7">
    <source>
        <dbReference type="ARBA" id="ARBA00049535"/>
    </source>
</evidence>
<gene>
    <name evidence="11" type="ORF">WMO29_07070</name>
</gene>
<evidence type="ECO:0000256" key="2">
    <source>
        <dbReference type="ARBA" id="ARBA00022679"/>
    </source>
</evidence>
<comment type="caution">
    <text evidence="11">The sequence shown here is derived from an EMBL/GenBank/DDBJ whole genome shotgun (WGS) entry which is preliminary data.</text>
</comment>
<keyword evidence="5" id="KW-0418">Kinase</keyword>
<sequence>MLLQRSQRVLETIPVGSLGLIPLNSCEELGKKVNDYLVEWRHSNDLEHKSNIAFTGYERDSYLIKAYTPRFGSGEGKGSIKASVRGNDLYLMVDVCNYSLTYNLYNYTNHMSPDDHFQDLKRVIAAIGGKARRITVIMPYLYESRQHKRSSRESLDCALALQELVAMGVENIITFEAHDPRVQNAIPLHGFETVTPAYQLVKGLLNSTPGLQIDSNHMLVISPDEGGMSRAVYLANVLGLDMGMFYKRRDYTRVVNGRNPIVAHEFLGSDIEGKDMIIVDDMISSGESMIEVMKELKSRGANRIFVFCTFALFTNGLAEFDKAFEEGLLTKLFSTNLVYQTPELLSRPYYVNCDMSKYIALLIDTLNHDVSISDLLDPYDRIQALLTRYRNGELH</sequence>
<dbReference type="CDD" id="cd06223">
    <property type="entry name" value="PRTases_typeI"/>
    <property type="match status" value="1"/>
</dbReference>
<name>A0ABV1FFW6_9FIRM</name>
<organism evidence="11 12">
    <name type="scientific">Laedolimicola intestinihominis</name>
    <dbReference type="NCBI Taxonomy" id="3133166"/>
    <lineage>
        <taxon>Bacteria</taxon>
        <taxon>Bacillati</taxon>
        <taxon>Bacillota</taxon>
        <taxon>Clostridia</taxon>
        <taxon>Lachnospirales</taxon>
        <taxon>Lachnospiraceae</taxon>
        <taxon>Laedolimicola</taxon>
    </lineage>
</organism>
<evidence type="ECO:0000256" key="5">
    <source>
        <dbReference type="ARBA" id="ARBA00022777"/>
    </source>
</evidence>
<keyword evidence="4" id="KW-0547">Nucleotide-binding</keyword>
<evidence type="ECO:0000256" key="1">
    <source>
        <dbReference type="ARBA" id="ARBA00013247"/>
    </source>
</evidence>
<evidence type="ECO:0000259" key="10">
    <source>
        <dbReference type="Pfam" id="PF13793"/>
    </source>
</evidence>
<dbReference type="InterPro" id="IPR029099">
    <property type="entry name" value="Pribosyltran_N"/>
</dbReference>
<dbReference type="SUPFAM" id="SSF53271">
    <property type="entry name" value="PRTase-like"/>
    <property type="match status" value="2"/>
</dbReference>
<evidence type="ECO:0000256" key="4">
    <source>
        <dbReference type="ARBA" id="ARBA00022741"/>
    </source>
</evidence>
<dbReference type="PANTHER" id="PTHR10210:SF32">
    <property type="entry name" value="RIBOSE-PHOSPHATE PYROPHOSPHOKINASE 2"/>
    <property type="match status" value="1"/>
</dbReference>
<keyword evidence="12" id="KW-1185">Reference proteome</keyword>
<dbReference type="Pfam" id="PF00156">
    <property type="entry name" value="Pribosyltran"/>
    <property type="match status" value="1"/>
</dbReference>
<protein>
    <recommendedName>
        <fullName evidence="1">ribose-phosphate diphosphokinase</fullName>
        <ecNumber evidence="1">2.7.6.1</ecNumber>
    </recommendedName>
</protein>
<proteinExistence type="inferred from homology"/>
<dbReference type="EMBL" id="JBBMFE010000005">
    <property type="protein sequence ID" value="MEQ2472248.1"/>
    <property type="molecule type" value="Genomic_DNA"/>
</dbReference>
<evidence type="ECO:0000256" key="8">
    <source>
        <dbReference type="RuleBase" id="RU004324"/>
    </source>
</evidence>
<evidence type="ECO:0000256" key="6">
    <source>
        <dbReference type="ARBA" id="ARBA00022840"/>
    </source>
</evidence>
<dbReference type="InterPro" id="IPR005946">
    <property type="entry name" value="Rib-P_diPkinase"/>
</dbReference>
<keyword evidence="3 8" id="KW-0545">Nucleotide biosynthesis</keyword>
<comment type="catalytic activity">
    <reaction evidence="7">
        <text>D-ribose 5-phosphate + ATP = 5-phospho-alpha-D-ribose 1-diphosphate + AMP + H(+)</text>
        <dbReference type="Rhea" id="RHEA:15609"/>
        <dbReference type="ChEBI" id="CHEBI:15378"/>
        <dbReference type="ChEBI" id="CHEBI:30616"/>
        <dbReference type="ChEBI" id="CHEBI:58017"/>
        <dbReference type="ChEBI" id="CHEBI:78346"/>
        <dbReference type="ChEBI" id="CHEBI:456215"/>
        <dbReference type="EC" id="2.7.6.1"/>
    </reaction>
</comment>
<reference evidence="11 12" key="1">
    <citation type="submission" date="2024-03" db="EMBL/GenBank/DDBJ databases">
        <title>Human intestinal bacterial collection.</title>
        <authorList>
            <person name="Pauvert C."/>
            <person name="Hitch T.C.A."/>
            <person name="Clavel T."/>
        </authorList>
    </citation>
    <scope>NUCLEOTIDE SEQUENCE [LARGE SCALE GENOMIC DNA]</scope>
    <source>
        <strain evidence="11 12">CLA-AA-H132</strain>
    </source>
</reference>
<evidence type="ECO:0000256" key="3">
    <source>
        <dbReference type="ARBA" id="ARBA00022727"/>
    </source>
</evidence>